<dbReference type="AlphaFoldDB" id="A0AA97FDB1"/>
<dbReference type="PANTHER" id="PTHR38682:SF1">
    <property type="entry name" value="V-TYPE ATP SYNTHASE SUBUNIT C"/>
    <property type="match status" value="1"/>
</dbReference>
<dbReference type="GO" id="GO:0005524">
    <property type="term" value="F:ATP binding"/>
    <property type="evidence" value="ECO:0007669"/>
    <property type="project" value="UniProtKB-UniRule"/>
</dbReference>
<keyword evidence="3 6" id="KW-0375">Hydrogen ion transport</keyword>
<keyword evidence="8" id="KW-1185">Reference proteome</keyword>
<sequence length="352" mass="39939">MAAVNTTGPAPYIYACTRMRVRKAGLLPREEYMRMLNMELPEVTRFIEETGYKTEIDELASSFSGVDLMEIALSWNLAKEYQRIIAMVPGHLKKLTKSYLLRWDIQNVLTVLRGKTQGVPSGKIKEILIPAGSLDKVDLDRLVGEDSPDRIVDHLKDHKLYSVFDREMAAALESGSFARMENELYKAYYADLIRESKGGVKGGHAFLKYVRLDIDTKNLETVFRVKGETDSESIRELMIEGGTFTIDELVRYAGIENVEEIVDTVRKKLDIESFSDVFDAVRENKPASEIELGLIKAKLDQMDRLSKRYPMSVCPILLYLEMKMYEVSNLRAVARGKESNLPSERIGACMVV</sequence>
<evidence type="ECO:0000256" key="1">
    <source>
        <dbReference type="ARBA" id="ARBA00006709"/>
    </source>
</evidence>
<evidence type="ECO:0000256" key="2">
    <source>
        <dbReference type="ARBA" id="ARBA00022448"/>
    </source>
</evidence>
<dbReference type="Gene3D" id="1.10.132.50">
    <property type="entry name" value="ATP synthase (C/AC39) subunit, domain 3"/>
    <property type="match status" value="1"/>
</dbReference>
<dbReference type="InterPro" id="IPR002843">
    <property type="entry name" value="ATPase_V0-cplx_csu/dsu"/>
</dbReference>
<dbReference type="KEGG" id="mefw:F1737_09800"/>
<evidence type="ECO:0000256" key="5">
    <source>
        <dbReference type="ARBA" id="ARBA00023310"/>
    </source>
</evidence>
<evidence type="ECO:0000256" key="4">
    <source>
        <dbReference type="ARBA" id="ARBA00023065"/>
    </source>
</evidence>
<dbReference type="InterPro" id="IPR014272">
    <property type="entry name" value="ATPase_V0-cplx_csu"/>
</dbReference>
<dbReference type="GO" id="GO:0042777">
    <property type="term" value="P:proton motive force-driven plasma membrane ATP synthesis"/>
    <property type="evidence" value="ECO:0007669"/>
    <property type="project" value="UniProtKB-UniRule"/>
</dbReference>
<dbReference type="GeneID" id="85230462"/>
<name>A0AA97FDB1_9EURY</name>
<organism evidence="7 8">
    <name type="scientific">Methanochimaera problematica</name>
    <dbReference type="NCBI Taxonomy" id="2609417"/>
    <lineage>
        <taxon>Archaea</taxon>
        <taxon>Methanobacteriati</taxon>
        <taxon>Methanobacteriota</taxon>
        <taxon>Stenosarchaea group</taxon>
        <taxon>Methanomicrobia</taxon>
        <taxon>Methanomicrobiales</taxon>
        <taxon>Methanomicrobiaceae</taxon>
        <taxon>Methanochimaera</taxon>
    </lineage>
</organism>
<evidence type="ECO:0000313" key="8">
    <source>
        <dbReference type="Proteomes" id="UP001301797"/>
    </source>
</evidence>
<dbReference type="GO" id="GO:0046933">
    <property type="term" value="F:proton-transporting ATP synthase activity, rotational mechanism"/>
    <property type="evidence" value="ECO:0007669"/>
    <property type="project" value="UniProtKB-UniRule"/>
</dbReference>
<dbReference type="GO" id="GO:0005886">
    <property type="term" value="C:plasma membrane"/>
    <property type="evidence" value="ECO:0007669"/>
    <property type="project" value="UniProtKB-SubCell"/>
</dbReference>
<protein>
    <recommendedName>
        <fullName evidence="6">A-type ATP synthase subunit C</fullName>
    </recommendedName>
</protein>
<comment type="subunit">
    <text evidence="6">Has multiple subunits with at least A(3), B(3), C, D, E, F, H, I and proteolipid K(x).</text>
</comment>
<comment type="similarity">
    <text evidence="1 6">Belongs to the V-ATPase V0D/AC39 subunit family.</text>
</comment>
<dbReference type="PANTHER" id="PTHR38682">
    <property type="entry name" value="V-TYPE ATP SYNTHASE SUBUNIT C"/>
    <property type="match status" value="1"/>
</dbReference>
<accession>A0AA97FDB1</accession>
<keyword evidence="4 6" id="KW-0406">Ion transport</keyword>
<evidence type="ECO:0000313" key="7">
    <source>
        <dbReference type="EMBL" id="WOF16957.1"/>
    </source>
</evidence>
<dbReference type="NCBIfam" id="NF002268">
    <property type="entry name" value="PRK01198.1-4"/>
    <property type="match status" value="1"/>
</dbReference>
<dbReference type="Proteomes" id="UP001301797">
    <property type="component" value="Chromosome"/>
</dbReference>
<dbReference type="EMBL" id="CP043875">
    <property type="protein sequence ID" value="WOF16957.1"/>
    <property type="molecule type" value="Genomic_DNA"/>
</dbReference>
<dbReference type="GO" id="GO:0033179">
    <property type="term" value="C:proton-transporting V-type ATPase, V0 domain"/>
    <property type="evidence" value="ECO:0007669"/>
    <property type="project" value="InterPro"/>
</dbReference>
<keyword evidence="5 6" id="KW-0066">ATP synthesis</keyword>
<dbReference type="InterPro" id="IPR044911">
    <property type="entry name" value="V-type_ATPase_csu/dsu_dom_3"/>
</dbReference>
<dbReference type="InterPro" id="IPR036079">
    <property type="entry name" value="ATPase_csu/dsu_sf"/>
</dbReference>
<dbReference type="Gene3D" id="1.20.1690.10">
    <property type="entry name" value="V-type ATP synthase subunit C domain"/>
    <property type="match status" value="2"/>
</dbReference>
<dbReference type="GO" id="GO:0046961">
    <property type="term" value="F:proton-transporting ATPase activity, rotational mechanism"/>
    <property type="evidence" value="ECO:0007669"/>
    <property type="project" value="InterPro"/>
</dbReference>
<keyword evidence="2 6" id="KW-0813">Transport</keyword>
<keyword evidence="6" id="KW-0472">Membrane</keyword>
<dbReference type="NCBIfam" id="TIGR02923">
    <property type="entry name" value="AhaC"/>
    <property type="match status" value="1"/>
</dbReference>
<comment type="subcellular location">
    <subcellularLocation>
        <location evidence="6">Cell membrane</location>
        <topology evidence="6">Peripheral membrane protein</topology>
    </subcellularLocation>
</comment>
<evidence type="ECO:0000256" key="3">
    <source>
        <dbReference type="ARBA" id="ARBA00022781"/>
    </source>
</evidence>
<dbReference type="Pfam" id="PF01992">
    <property type="entry name" value="vATP-synt_AC39"/>
    <property type="match status" value="1"/>
</dbReference>
<dbReference type="HAMAP" id="MF_00314">
    <property type="entry name" value="ATP_synth_C_arch"/>
    <property type="match status" value="1"/>
</dbReference>
<comment type="function">
    <text evidence="6">Component of the A-type ATP synthase that produces ATP from ADP in the presence of a proton gradient across the membrane.</text>
</comment>
<evidence type="ECO:0000256" key="6">
    <source>
        <dbReference type="HAMAP-Rule" id="MF_00314"/>
    </source>
</evidence>
<reference evidence="7 8" key="1">
    <citation type="submission" date="2019-09" db="EMBL/GenBank/DDBJ databases">
        <title>The complete genome of Methanoplanus sp. FWC-SCC4.</title>
        <authorList>
            <person name="Chen S.-C."/>
            <person name="Zhou Y.-Z."/>
            <person name="Lai M.-C."/>
        </authorList>
    </citation>
    <scope>NUCLEOTIDE SEQUENCE [LARGE SCALE GENOMIC DNA]</scope>
    <source>
        <strain evidence="7 8">FWC-SCC4</strain>
    </source>
</reference>
<dbReference type="RefSeq" id="WP_317136402.1">
    <property type="nucleotide sequence ID" value="NZ_CP043875.1"/>
</dbReference>
<dbReference type="InterPro" id="IPR035067">
    <property type="entry name" value="V-type_ATPase_csu/dsu"/>
</dbReference>
<keyword evidence="6" id="KW-1003">Cell membrane</keyword>
<gene>
    <name evidence="7" type="primary">ahaC</name>
    <name evidence="6" type="synonym">atpC</name>
    <name evidence="7" type="ORF">F1737_09800</name>
</gene>
<proteinExistence type="inferred from homology"/>
<dbReference type="SUPFAM" id="SSF103486">
    <property type="entry name" value="V-type ATP synthase subunit C"/>
    <property type="match status" value="1"/>
</dbReference>
<dbReference type="InterPro" id="IPR050873">
    <property type="entry name" value="V-ATPase_V0D/AC39_subunit"/>
</dbReference>